<organism evidence="1 2">
    <name type="scientific">Knufia peltigerae</name>
    <dbReference type="NCBI Taxonomy" id="1002370"/>
    <lineage>
        <taxon>Eukaryota</taxon>
        <taxon>Fungi</taxon>
        <taxon>Dikarya</taxon>
        <taxon>Ascomycota</taxon>
        <taxon>Pezizomycotina</taxon>
        <taxon>Eurotiomycetes</taxon>
        <taxon>Chaetothyriomycetidae</taxon>
        <taxon>Chaetothyriales</taxon>
        <taxon>Trichomeriaceae</taxon>
        <taxon>Knufia</taxon>
    </lineage>
</organism>
<comment type="caution">
    <text evidence="1">The sequence shown here is derived from an EMBL/GenBank/DDBJ whole genome shotgun (WGS) entry which is preliminary data.</text>
</comment>
<evidence type="ECO:0000313" key="1">
    <source>
        <dbReference type="EMBL" id="KAJ9621140.1"/>
    </source>
</evidence>
<keyword evidence="1" id="KW-0378">Hydrolase</keyword>
<sequence length="82" mass="8808">MAGPRVTGALGGGTTVSGSRLSSPVVILASTWTRRRTTSINPVEMSDETLIDLSDEQNMKSIYFNTLSYFSSRMSTGAAIEM</sequence>
<dbReference type="Proteomes" id="UP001172681">
    <property type="component" value="Unassembled WGS sequence"/>
</dbReference>
<dbReference type="AlphaFoldDB" id="A0AA39CSR0"/>
<evidence type="ECO:0000313" key="2">
    <source>
        <dbReference type="Proteomes" id="UP001172681"/>
    </source>
</evidence>
<gene>
    <name evidence="1" type="primary">HDA1_2</name>
    <name evidence="1" type="ORF">H2204_011967</name>
</gene>
<protein>
    <submittedName>
        <fullName evidence="1">Histone deacetylase hda1</fullName>
        <ecNumber evidence="1">3.5.1.98</ecNumber>
    </submittedName>
</protein>
<dbReference type="GO" id="GO:0141221">
    <property type="term" value="F:histone deacetylase activity, hydrolytic mechanism"/>
    <property type="evidence" value="ECO:0007669"/>
    <property type="project" value="UniProtKB-EC"/>
</dbReference>
<proteinExistence type="predicted"/>
<name>A0AA39CSR0_9EURO</name>
<reference evidence="1" key="1">
    <citation type="submission" date="2022-10" db="EMBL/GenBank/DDBJ databases">
        <title>Culturing micro-colonial fungi from biological soil crusts in the Mojave desert and describing Neophaeococcomyces mojavensis, and introducing the new genera and species Taxawa tesnikishii.</title>
        <authorList>
            <person name="Kurbessoian T."/>
            <person name="Stajich J.E."/>
        </authorList>
    </citation>
    <scope>NUCLEOTIDE SEQUENCE</scope>
    <source>
        <strain evidence="1">TK_35</strain>
    </source>
</reference>
<dbReference type="EC" id="3.5.1.98" evidence="1"/>
<dbReference type="EMBL" id="JAPDRN010000116">
    <property type="protein sequence ID" value="KAJ9621140.1"/>
    <property type="molecule type" value="Genomic_DNA"/>
</dbReference>
<keyword evidence="2" id="KW-1185">Reference proteome</keyword>
<accession>A0AA39CSR0</accession>